<gene>
    <name evidence="2" type="primary">minE</name>
    <name evidence="2" type="ORF">KBTEX_03292</name>
</gene>
<reference evidence="2" key="1">
    <citation type="submission" date="2019-06" db="EMBL/GenBank/DDBJ databases">
        <authorList>
            <person name="Murdoch R.W."/>
            <person name="Fathepure B."/>
        </authorList>
    </citation>
    <scope>NUCLEOTIDE SEQUENCE</scope>
</reference>
<evidence type="ECO:0000256" key="1">
    <source>
        <dbReference type="ARBA" id="ARBA00008168"/>
    </source>
</evidence>
<name>A0A5B8RD32_9ZZZZ</name>
<sequence>MSFLDYFRSEKRRSASVAKERLQIIVARERSGRGGPDYLPKLQEELLSVIRKYVQVSDDAVRMEVEHEGNCDVLELNITLPEGGEGNAQTGRR</sequence>
<dbReference type="HAMAP" id="MF_00262">
    <property type="entry name" value="MinE"/>
    <property type="match status" value="1"/>
</dbReference>
<protein>
    <submittedName>
        <fullName evidence="2">Cell division topological specificity factor</fullName>
    </submittedName>
</protein>
<accession>A0A5B8RD32</accession>
<dbReference type="SUPFAM" id="SSF55229">
    <property type="entry name" value="Cell division protein MinE topological specificity domain"/>
    <property type="match status" value="1"/>
</dbReference>
<dbReference type="FunFam" id="3.30.1070.10:FF:000001">
    <property type="entry name" value="Cell division topological specificity factor"/>
    <property type="match status" value="1"/>
</dbReference>
<proteinExistence type="inferred from homology"/>
<dbReference type="EMBL" id="MN079186">
    <property type="protein sequence ID" value="QEA06949.1"/>
    <property type="molecule type" value="Genomic_DNA"/>
</dbReference>
<dbReference type="NCBIfam" id="TIGR01215">
    <property type="entry name" value="minE"/>
    <property type="match status" value="1"/>
</dbReference>
<comment type="similarity">
    <text evidence="1">Belongs to the MinE family.</text>
</comment>
<dbReference type="Pfam" id="PF03776">
    <property type="entry name" value="MinE"/>
    <property type="match status" value="1"/>
</dbReference>
<keyword evidence="2" id="KW-0132">Cell division</keyword>
<keyword evidence="2" id="KW-0131">Cell cycle</keyword>
<dbReference type="AlphaFoldDB" id="A0A5B8RD32"/>
<dbReference type="Gene3D" id="3.30.1070.10">
    <property type="entry name" value="Cell division topological specificity factor MinE"/>
    <property type="match status" value="1"/>
</dbReference>
<dbReference type="InterPro" id="IPR036707">
    <property type="entry name" value="MinE_sf"/>
</dbReference>
<evidence type="ECO:0000313" key="2">
    <source>
        <dbReference type="EMBL" id="QEA06949.1"/>
    </source>
</evidence>
<organism evidence="2">
    <name type="scientific">uncultured organism</name>
    <dbReference type="NCBI Taxonomy" id="155900"/>
    <lineage>
        <taxon>unclassified sequences</taxon>
        <taxon>environmental samples</taxon>
    </lineage>
</organism>
<dbReference type="GO" id="GO:0051301">
    <property type="term" value="P:cell division"/>
    <property type="evidence" value="ECO:0007669"/>
    <property type="project" value="UniProtKB-KW"/>
</dbReference>
<dbReference type="InterPro" id="IPR005527">
    <property type="entry name" value="MinE"/>
</dbReference>
<dbReference type="GO" id="GO:0042802">
    <property type="term" value="F:identical protein binding"/>
    <property type="evidence" value="ECO:0007669"/>
    <property type="project" value="UniProtKB-ARBA"/>
</dbReference>
<dbReference type="NCBIfam" id="NF001422">
    <property type="entry name" value="PRK00296.1"/>
    <property type="match status" value="1"/>
</dbReference>